<comment type="catalytic activity">
    <reaction evidence="7">
        <text>an acyl-CoA + a 1,2-diacyl-sn-glycerol = a triacyl-sn-glycerol + CoA</text>
        <dbReference type="Rhea" id="RHEA:10868"/>
        <dbReference type="ChEBI" id="CHEBI:17815"/>
        <dbReference type="ChEBI" id="CHEBI:57287"/>
        <dbReference type="ChEBI" id="CHEBI:58342"/>
        <dbReference type="ChEBI" id="CHEBI:64615"/>
        <dbReference type="EC" id="2.3.1.20"/>
    </reaction>
</comment>
<feature type="transmembrane region" description="Helical" evidence="9">
    <location>
        <begin position="286"/>
        <end position="313"/>
    </location>
</feature>
<evidence type="ECO:0000259" key="10">
    <source>
        <dbReference type="Pfam" id="PF03007"/>
    </source>
</evidence>
<evidence type="ECO:0000256" key="6">
    <source>
        <dbReference type="ARBA" id="ARBA00047604"/>
    </source>
</evidence>
<evidence type="ECO:0000256" key="8">
    <source>
        <dbReference type="SAM" id="MobiDB-lite"/>
    </source>
</evidence>
<feature type="region of interest" description="Disordered" evidence="8">
    <location>
        <begin position="1"/>
        <end position="109"/>
    </location>
</feature>
<gene>
    <name evidence="12" type="ORF">ACJMK2_028834</name>
</gene>
<dbReference type="InterPro" id="IPR009721">
    <property type="entry name" value="O-acyltransferase_WSD1_C"/>
</dbReference>
<dbReference type="PANTHER" id="PTHR31650:SF1">
    <property type="entry name" value="WAX ESTER SYNTHASE_DIACYLGLYCEROL ACYLTRANSFERASE 4-RELATED"/>
    <property type="match status" value="1"/>
</dbReference>
<keyword evidence="9" id="KW-0472">Membrane</keyword>
<evidence type="ECO:0000256" key="5">
    <source>
        <dbReference type="ARBA" id="ARBA00024360"/>
    </source>
</evidence>
<feature type="compositionally biased region" description="Basic and acidic residues" evidence="8">
    <location>
        <begin position="194"/>
        <end position="217"/>
    </location>
</feature>
<keyword evidence="4" id="KW-0012">Acyltransferase</keyword>
<dbReference type="EMBL" id="JBJQND010000003">
    <property type="protein sequence ID" value="KAL3882497.1"/>
    <property type="molecule type" value="Genomic_DNA"/>
</dbReference>
<comment type="pathway">
    <text evidence="2">Lipid metabolism.</text>
</comment>
<dbReference type="InterPro" id="IPR004255">
    <property type="entry name" value="O-acyltransferase_WSD1_N"/>
</dbReference>
<dbReference type="AlphaFoldDB" id="A0ABD3X8C5"/>
<accession>A0ABD3X8C5</accession>
<feature type="region of interest" description="Disordered" evidence="8">
    <location>
        <begin position="165"/>
        <end position="232"/>
    </location>
</feature>
<comment type="pathway">
    <text evidence="1">Glycerolipid metabolism; triacylglycerol biosynthesis.</text>
</comment>
<feature type="domain" description="O-acyltransferase WSD1-like N-terminal" evidence="10">
    <location>
        <begin position="396"/>
        <end position="497"/>
    </location>
</feature>
<proteinExistence type="inferred from homology"/>
<reference evidence="12 13" key="1">
    <citation type="submission" date="2024-11" db="EMBL/GenBank/DDBJ databases">
        <title>Chromosome-level genome assembly of the freshwater bivalve Anodonta woodiana.</title>
        <authorList>
            <person name="Chen X."/>
        </authorList>
    </citation>
    <scope>NUCLEOTIDE SEQUENCE [LARGE SCALE GENOMIC DNA]</scope>
    <source>
        <strain evidence="12">MN2024</strain>
        <tissue evidence="12">Gills</tissue>
    </source>
</reference>
<feature type="domain" description="O-acyltransferase WSD1 C-terminal" evidence="11">
    <location>
        <begin position="620"/>
        <end position="754"/>
    </location>
</feature>
<feature type="compositionally biased region" description="Basic residues" evidence="8">
    <location>
        <begin position="67"/>
        <end position="79"/>
    </location>
</feature>
<evidence type="ECO:0000256" key="1">
    <source>
        <dbReference type="ARBA" id="ARBA00004771"/>
    </source>
</evidence>
<dbReference type="InterPro" id="IPR045034">
    <property type="entry name" value="O-acyltransferase_WSD1-like"/>
</dbReference>
<dbReference type="GO" id="GO:0004144">
    <property type="term" value="F:diacylglycerol O-acyltransferase activity"/>
    <property type="evidence" value="ECO:0007669"/>
    <property type="project" value="UniProtKB-EC"/>
</dbReference>
<name>A0ABD3X8C5_SINWO</name>
<evidence type="ECO:0000313" key="13">
    <source>
        <dbReference type="Proteomes" id="UP001634394"/>
    </source>
</evidence>
<comment type="catalytic activity">
    <reaction evidence="6">
        <text>a long chain fatty alcohol + a fatty acyl-CoA = a long-chain alcohol wax ester + CoA</text>
        <dbReference type="Rhea" id="RHEA:38443"/>
        <dbReference type="ChEBI" id="CHEBI:17135"/>
        <dbReference type="ChEBI" id="CHEBI:57287"/>
        <dbReference type="ChEBI" id="CHEBI:77636"/>
        <dbReference type="ChEBI" id="CHEBI:235323"/>
        <dbReference type="EC" id="2.3.1.75"/>
    </reaction>
</comment>
<keyword evidence="9" id="KW-0812">Transmembrane</keyword>
<evidence type="ECO:0000256" key="4">
    <source>
        <dbReference type="ARBA" id="ARBA00023315"/>
    </source>
</evidence>
<evidence type="ECO:0000256" key="2">
    <source>
        <dbReference type="ARBA" id="ARBA00005189"/>
    </source>
</evidence>
<keyword evidence="3" id="KW-0808">Transferase</keyword>
<comment type="similarity">
    <text evidence="5">In the N-terminal section; belongs to the long-chain O-acyltransferase family.</text>
</comment>
<keyword evidence="9" id="KW-1133">Transmembrane helix</keyword>
<dbReference type="Pfam" id="PF06974">
    <property type="entry name" value="WS_DGAT_C"/>
    <property type="match status" value="1"/>
</dbReference>
<organism evidence="12 13">
    <name type="scientific">Sinanodonta woodiana</name>
    <name type="common">Chinese pond mussel</name>
    <name type="synonym">Anodonta woodiana</name>
    <dbReference type="NCBI Taxonomy" id="1069815"/>
    <lineage>
        <taxon>Eukaryota</taxon>
        <taxon>Metazoa</taxon>
        <taxon>Spiralia</taxon>
        <taxon>Lophotrochozoa</taxon>
        <taxon>Mollusca</taxon>
        <taxon>Bivalvia</taxon>
        <taxon>Autobranchia</taxon>
        <taxon>Heteroconchia</taxon>
        <taxon>Palaeoheterodonta</taxon>
        <taxon>Unionida</taxon>
        <taxon>Unionoidea</taxon>
        <taxon>Unionidae</taxon>
        <taxon>Unioninae</taxon>
        <taxon>Sinanodonta</taxon>
    </lineage>
</organism>
<evidence type="ECO:0000256" key="7">
    <source>
        <dbReference type="ARBA" id="ARBA00048109"/>
    </source>
</evidence>
<keyword evidence="13" id="KW-1185">Reference proteome</keyword>
<dbReference type="PANTHER" id="PTHR31650">
    <property type="entry name" value="O-ACYLTRANSFERASE (WSD1-LIKE) FAMILY PROTEIN"/>
    <property type="match status" value="1"/>
</dbReference>
<comment type="caution">
    <text evidence="12">The sequence shown here is derived from an EMBL/GenBank/DDBJ whole genome shotgun (WGS) entry which is preliminary data.</text>
</comment>
<evidence type="ECO:0000256" key="3">
    <source>
        <dbReference type="ARBA" id="ARBA00022679"/>
    </source>
</evidence>
<evidence type="ECO:0000313" key="12">
    <source>
        <dbReference type="EMBL" id="KAL3882497.1"/>
    </source>
</evidence>
<evidence type="ECO:0000259" key="11">
    <source>
        <dbReference type="Pfam" id="PF06974"/>
    </source>
</evidence>
<feature type="compositionally biased region" description="Polar residues" evidence="8">
    <location>
        <begin position="165"/>
        <end position="185"/>
    </location>
</feature>
<dbReference type="Pfam" id="PF03007">
    <property type="entry name" value="WS_DGAT_cat"/>
    <property type="match status" value="1"/>
</dbReference>
<evidence type="ECO:0000256" key="9">
    <source>
        <dbReference type="SAM" id="Phobius"/>
    </source>
</evidence>
<feature type="compositionally biased region" description="Polar residues" evidence="8">
    <location>
        <begin position="39"/>
        <end position="50"/>
    </location>
</feature>
<dbReference type="Proteomes" id="UP001634394">
    <property type="component" value="Unassembled WGS sequence"/>
</dbReference>
<sequence>MERSATHSYGNHRKDTLSVPSVAKIPQRPEGSLRDNTLLVPSTDTSSGHSVGSDKVKPSSNLTTFRHVQHRSSRNKTNLRRCASVDVAELHRDQKKSSKKKSKSKIDKEKLLSKQDEEILSKWLEKEETLFKEIISSKNVDGSLPKRPDSLKLSSVYIFNSKQNKSTVPQNSLNAKPNQKSTVKVTVSAFPSPEYRKSRKEKDEQKSDIKVHKEKPSSQRKTSKKVSTDKQADRMDKVTIDFAKLDEVPSEFSESVEGYRKHGLKHNFPSAPYIKIRPPMRQNIEILGLCIYSIFAFLVFLPMAAVLLVLFPLCFLLKKMSSCCCCCSMNRSCCCCKCGEIVSYSEHYWLQDYQNNPLIVQSILVVECGLDQYQIQNLINARVVVAEDSAGERLYPRFTQKLSHSCCQYMWVEDRNFLIQNHIFTMPRGIESLEDLQDYISEMASKPLSYATPLWEVQILPNFGQHRDTILLFRMHPCMADGISMVKILYKSIADVDSVTTIPPKLAQRSSTDIFKSVFYGPLTFFCKVLCCTNDFNLLHGKYLHQSGKRVLTWSEPVSMSAAIRIKQVTRSTLNEVLVSVASGCIRNYLKFNGIPNPYDMKCIIPVYYGNDLEKPLMANKILLMQVSLPTNTEGTVPRLWQMKKNMDNVRKSSLFSITFDAFRFTNLLLPDSLWHCLWNYFFNCSTCLVSSLPGPEICLRLASKQIKTIFFWFPPVQKVALSISFFTYNDQLQMAISADRSALPNPEVLAKDFIFQVRLSICSILKWLVSC</sequence>
<protein>
    <recommendedName>
        <fullName evidence="14">Diacylglycerol O-acyltransferase</fullName>
    </recommendedName>
</protein>
<dbReference type="GO" id="GO:0047196">
    <property type="term" value="F:long-chain-alcohol O-fatty-acyltransferase activity"/>
    <property type="evidence" value="ECO:0007669"/>
    <property type="project" value="UniProtKB-EC"/>
</dbReference>
<evidence type="ECO:0008006" key="14">
    <source>
        <dbReference type="Google" id="ProtNLM"/>
    </source>
</evidence>